<evidence type="ECO:0000313" key="1">
    <source>
        <dbReference type="EMBL" id="CDP11771.1"/>
    </source>
</evidence>
<dbReference type="STRING" id="49390.A0A068UTN8"/>
<dbReference type="InParanoid" id="A0A068UTN8"/>
<reference evidence="2" key="1">
    <citation type="journal article" date="2014" name="Science">
        <title>The coffee genome provides insight into the convergent evolution of caffeine biosynthesis.</title>
        <authorList>
            <person name="Denoeud F."/>
            <person name="Carretero-Paulet L."/>
            <person name="Dereeper A."/>
            <person name="Droc G."/>
            <person name="Guyot R."/>
            <person name="Pietrella M."/>
            <person name="Zheng C."/>
            <person name="Alberti A."/>
            <person name="Anthony F."/>
            <person name="Aprea G."/>
            <person name="Aury J.M."/>
            <person name="Bento P."/>
            <person name="Bernard M."/>
            <person name="Bocs S."/>
            <person name="Campa C."/>
            <person name="Cenci A."/>
            <person name="Combes M.C."/>
            <person name="Crouzillat D."/>
            <person name="Da Silva C."/>
            <person name="Daddiego L."/>
            <person name="De Bellis F."/>
            <person name="Dussert S."/>
            <person name="Garsmeur O."/>
            <person name="Gayraud T."/>
            <person name="Guignon V."/>
            <person name="Jahn K."/>
            <person name="Jamilloux V."/>
            <person name="Joet T."/>
            <person name="Labadie K."/>
            <person name="Lan T."/>
            <person name="Leclercq J."/>
            <person name="Lepelley M."/>
            <person name="Leroy T."/>
            <person name="Li L.T."/>
            <person name="Librado P."/>
            <person name="Lopez L."/>
            <person name="Munoz A."/>
            <person name="Noel B."/>
            <person name="Pallavicini A."/>
            <person name="Perrotta G."/>
            <person name="Poncet V."/>
            <person name="Pot D."/>
            <person name="Priyono X."/>
            <person name="Rigoreau M."/>
            <person name="Rouard M."/>
            <person name="Rozas J."/>
            <person name="Tranchant-Dubreuil C."/>
            <person name="VanBuren R."/>
            <person name="Zhang Q."/>
            <person name="Andrade A.C."/>
            <person name="Argout X."/>
            <person name="Bertrand B."/>
            <person name="de Kochko A."/>
            <person name="Graziosi G."/>
            <person name="Henry R.J."/>
            <person name="Jayarama X."/>
            <person name="Ming R."/>
            <person name="Nagai C."/>
            <person name="Rounsley S."/>
            <person name="Sankoff D."/>
            <person name="Giuliano G."/>
            <person name="Albert V.A."/>
            <person name="Wincker P."/>
            <person name="Lashermes P."/>
        </authorList>
    </citation>
    <scope>NUCLEOTIDE SEQUENCE [LARGE SCALE GENOMIC DNA]</scope>
    <source>
        <strain evidence="2">cv. DH200-94</strain>
    </source>
</reference>
<dbReference type="Proteomes" id="UP000295252">
    <property type="component" value="Chromosome X"/>
</dbReference>
<dbReference type="SUPFAM" id="SSF81886">
    <property type="entry name" value="Helical scaffold and wing domains of SecA"/>
    <property type="match status" value="1"/>
</dbReference>
<dbReference type="OrthoDB" id="8891264at2759"/>
<dbReference type="AlphaFoldDB" id="A0A068UTN8"/>
<name>A0A068UTN8_COFCA</name>
<proteinExistence type="predicted"/>
<gene>
    <name evidence="1" type="ORF">GSCOC_T00034268001</name>
</gene>
<dbReference type="Gramene" id="CDP11771">
    <property type="protein sequence ID" value="CDP11771"/>
    <property type="gene ID" value="GSCOC_T00034268001"/>
</dbReference>
<dbReference type="EMBL" id="HG739143">
    <property type="protein sequence ID" value="CDP11771.1"/>
    <property type="molecule type" value="Genomic_DNA"/>
</dbReference>
<organism evidence="1 2">
    <name type="scientific">Coffea canephora</name>
    <name type="common">Robusta coffee</name>
    <dbReference type="NCBI Taxonomy" id="49390"/>
    <lineage>
        <taxon>Eukaryota</taxon>
        <taxon>Viridiplantae</taxon>
        <taxon>Streptophyta</taxon>
        <taxon>Embryophyta</taxon>
        <taxon>Tracheophyta</taxon>
        <taxon>Spermatophyta</taxon>
        <taxon>Magnoliopsida</taxon>
        <taxon>eudicotyledons</taxon>
        <taxon>Gunneridae</taxon>
        <taxon>Pentapetalae</taxon>
        <taxon>asterids</taxon>
        <taxon>lamiids</taxon>
        <taxon>Gentianales</taxon>
        <taxon>Rubiaceae</taxon>
        <taxon>Ixoroideae</taxon>
        <taxon>Gardenieae complex</taxon>
        <taxon>Bertiereae - Coffeeae clade</taxon>
        <taxon>Coffeeae</taxon>
        <taxon>Coffea</taxon>
    </lineage>
</organism>
<dbReference type="InterPro" id="IPR036266">
    <property type="entry name" value="SecA_Wing/Scaffold_sf"/>
</dbReference>
<protein>
    <submittedName>
        <fullName evidence="1">Uncharacterized protein</fullName>
    </submittedName>
</protein>
<evidence type="ECO:0000313" key="2">
    <source>
        <dbReference type="Proteomes" id="UP000295252"/>
    </source>
</evidence>
<accession>A0A068UTN8</accession>
<sequence>MPKSFPLSSSFIIITRLLVYEFMTRGSLEKHLFRSNQSSTDIINPLTSIPLPWSNRIKIALGAPICGLIIQRAVLVETLDCFWRNHPINMNRLSLIRLHFRSSGHRNPLEDYKIDGW</sequence>
<keyword evidence="2" id="KW-1185">Reference proteome</keyword>